<sequence length="217" mass="25135">MLVLSLFNRISTHCRCLTTTSQTICRNFSANATLTRSSFQTPTKLTNEELELQLSNVLCNEEDALQNIRPWQTLEFLPVYNLKQIIKSEKGECLQNRFLFKQKKWDERRALMDPGVRLLHYPYPPSTPPPEFLDSDQWNNAFTSSRVFLIGTKHDTIKSVNDVRLLMSAVHADFIFLGMSAPQAEFLISSNQFDLLPRFSQESTQKFLEERLIKRGN</sequence>
<evidence type="ECO:0000313" key="1">
    <source>
        <dbReference type="EMBL" id="KAF7637012.1"/>
    </source>
</evidence>
<keyword evidence="2" id="KW-1185">Reference proteome</keyword>
<accession>A0A8S9ZTI1</accession>
<dbReference type="Proteomes" id="UP000605970">
    <property type="component" value="Unassembled WGS sequence"/>
</dbReference>
<name>A0A8S9ZTI1_9BILA</name>
<dbReference type="OrthoDB" id="5892731at2759"/>
<proteinExistence type="predicted"/>
<organism evidence="1 2">
    <name type="scientific">Meloidogyne graminicola</name>
    <dbReference type="NCBI Taxonomy" id="189291"/>
    <lineage>
        <taxon>Eukaryota</taxon>
        <taxon>Metazoa</taxon>
        <taxon>Ecdysozoa</taxon>
        <taxon>Nematoda</taxon>
        <taxon>Chromadorea</taxon>
        <taxon>Rhabditida</taxon>
        <taxon>Tylenchina</taxon>
        <taxon>Tylenchomorpha</taxon>
        <taxon>Tylenchoidea</taxon>
        <taxon>Meloidogynidae</taxon>
        <taxon>Meloidogyninae</taxon>
        <taxon>Meloidogyne</taxon>
    </lineage>
</organism>
<evidence type="ECO:0000313" key="2">
    <source>
        <dbReference type="Proteomes" id="UP000605970"/>
    </source>
</evidence>
<protein>
    <submittedName>
        <fullName evidence="1">Uncharacterized protein</fullName>
    </submittedName>
</protein>
<gene>
    <name evidence="1" type="ORF">Mgra_00003591</name>
</gene>
<comment type="caution">
    <text evidence="1">The sequence shown here is derived from an EMBL/GenBank/DDBJ whole genome shotgun (WGS) entry which is preliminary data.</text>
</comment>
<reference evidence="1" key="1">
    <citation type="journal article" date="2020" name="Ecol. Evol.">
        <title>Genome structure and content of the rice root-knot nematode (Meloidogyne graminicola).</title>
        <authorList>
            <person name="Phan N.T."/>
            <person name="Danchin E.G.J."/>
            <person name="Klopp C."/>
            <person name="Perfus-Barbeoch L."/>
            <person name="Kozlowski D.K."/>
            <person name="Koutsovoulos G.D."/>
            <person name="Lopez-Roques C."/>
            <person name="Bouchez O."/>
            <person name="Zahm M."/>
            <person name="Besnard G."/>
            <person name="Bellafiore S."/>
        </authorList>
    </citation>
    <scope>NUCLEOTIDE SEQUENCE</scope>
    <source>
        <strain evidence="1">VN-18</strain>
    </source>
</reference>
<dbReference type="EMBL" id="JABEBT010000024">
    <property type="protein sequence ID" value="KAF7637012.1"/>
    <property type="molecule type" value="Genomic_DNA"/>
</dbReference>
<dbReference type="AlphaFoldDB" id="A0A8S9ZTI1"/>